<dbReference type="OrthoDB" id="315417at2"/>
<evidence type="ECO:0000259" key="8">
    <source>
        <dbReference type="PROSITE" id="PS50111"/>
    </source>
</evidence>
<dbReference type="InterPro" id="IPR003660">
    <property type="entry name" value="HAMP_dom"/>
</dbReference>
<keyword evidence="7" id="KW-1133">Transmembrane helix</keyword>
<comment type="similarity">
    <text evidence="4">Belongs to the methyl-accepting chemotaxis (MCP) protein family.</text>
</comment>
<evidence type="ECO:0000256" key="3">
    <source>
        <dbReference type="ARBA" id="ARBA00023224"/>
    </source>
</evidence>
<dbReference type="RefSeq" id="WP_093151524.1">
    <property type="nucleotide sequence ID" value="NZ_FNBW01000009.1"/>
</dbReference>
<evidence type="ECO:0000313" key="12">
    <source>
        <dbReference type="Proteomes" id="UP000198615"/>
    </source>
</evidence>
<dbReference type="Proteomes" id="UP000198615">
    <property type="component" value="Unassembled WGS sequence"/>
</dbReference>
<evidence type="ECO:0000256" key="2">
    <source>
        <dbReference type="ARBA" id="ARBA00022519"/>
    </source>
</evidence>
<dbReference type="SUPFAM" id="SSF141371">
    <property type="entry name" value="PilZ domain-like"/>
    <property type="match status" value="1"/>
</dbReference>
<dbReference type="InterPro" id="IPR004090">
    <property type="entry name" value="Chemotax_Me-accpt_rcpt"/>
</dbReference>
<comment type="subcellular location">
    <subcellularLocation>
        <location evidence="1">Cell inner membrane</location>
        <topology evidence="1">Multi-pass membrane protein</topology>
    </subcellularLocation>
</comment>
<dbReference type="GO" id="GO:0005886">
    <property type="term" value="C:plasma membrane"/>
    <property type="evidence" value="ECO:0007669"/>
    <property type="project" value="UniProtKB-SubCell"/>
</dbReference>
<dbReference type="Gene3D" id="1.10.287.950">
    <property type="entry name" value="Methyl-accepting chemotaxis protein"/>
    <property type="match status" value="1"/>
</dbReference>
<dbReference type="Pfam" id="PF00015">
    <property type="entry name" value="MCPsignal"/>
    <property type="match status" value="1"/>
</dbReference>
<keyword evidence="12" id="KW-1185">Reference proteome</keyword>
<evidence type="ECO:0000256" key="6">
    <source>
        <dbReference type="SAM" id="MobiDB-lite"/>
    </source>
</evidence>
<feature type="domain" description="T-SNARE coiled-coil homology" evidence="9">
    <location>
        <begin position="606"/>
        <end position="668"/>
    </location>
</feature>
<evidence type="ECO:0000313" key="11">
    <source>
        <dbReference type="EMBL" id="SDG01936.1"/>
    </source>
</evidence>
<comment type="caution">
    <text evidence="11">The sequence shown here is derived from an EMBL/GenBank/DDBJ whole genome shotgun (WGS) entry which is preliminary data.</text>
</comment>
<dbReference type="SUPFAM" id="SSF58104">
    <property type="entry name" value="Methyl-accepting chemotaxis protein (MCP) signaling domain"/>
    <property type="match status" value="1"/>
</dbReference>
<dbReference type="SMART" id="SM00304">
    <property type="entry name" value="HAMP"/>
    <property type="match status" value="1"/>
</dbReference>
<keyword evidence="7" id="KW-0472">Membrane</keyword>
<feature type="region of interest" description="Disordered" evidence="6">
    <location>
        <begin position="103"/>
        <end position="122"/>
    </location>
</feature>
<proteinExistence type="inferred from homology"/>
<dbReference type="PROSITE" id="PS50192">
    <property type="entry name" value="T_SNARE"/>
    <property type="match status" value="1"/>
</dbReference>
<feature type="domain" description="HAMP" evidence="10">
    <location>
        <begin position="360"/>
        <end position="413"/>
    </location>
</feature>
<gene>
    <name evidence="11" type="ORF">SAMN05660686_03062</name>
</gene>
<dbReference type="PANTHER" id="PTHR32089:SF112">
    <property type="entry name" value="LYSOZYME-LIKE PROTEIN-RELATED"/>
    <property type="match status" value="1"/>
</dbReference>
<dbReference type="PROSITE" id="PS50885">
    <property type="entry name" value="HAMP"/>
    <property type="match status" value="1"/>
</dbReference>
<evidence type="ECO:0000256" key="7">
    <source>
        <dbReference type="SAM" id="Phobius"/>
    </source>
</evidence>
<dbReference type="PRINTS" id="PR00260">
    <property type="entry name" value="CHEMTRNSDUCR"/>
</dbReference>
<evidence type="ECO:0000259" key="10">
    <source>
        <dbReference type="PROSITE" id="PS50885"/>
    </source>
</evidence>
<reference evidence="11 12" key="1">
    <citation type="submission" date="2016-10" db="EMBL/GenBank/DDBJ databases">
        <authorList>
            <person name="Varghese N."/>
            <person name="Submissions S."/>
        </authorList>
    </citation>
    <scope>NUCLEOTIDE SEQUENCE [LARGE SCALE GENOMIC DNA]</scope>
    <source>
        <strain evidence="11 12">DSM 18839</strain>
    </source>
</reference>
<protein>
    <submittedName>
        <fullName evidence="11">HAMP domain-containing protein</fullName>
    </submittedName>
</protein>
<keyword evidence="2" id="KW-0997">Cell inner membrane</keyword>
<keyword evidence="2" id="KW-1003">Cell membrane</keyword>
<dbReference type="Gene3D" id="6.10.340.10">
    <property type="match status" value="1"/>
</dbReference>
<dbReference type="GO" id="GO:0006935">
    <property type="term" value="P:chemotaxis"/>
    <property type="evidence" value="ECO:0007669"/>
    <property type="project" value="InterPro"/>
</dbReference>
<keyword evidence="7" id="KW-0812">Transmembrane</keyword>
<sequence length="790" mass="84256">MSKLAFKIPALVLVAALVAGVGSSIVGMVLSSSAQEEAIDYRLVTVASERARSLQHYLETIQVDLETLSTSPVAFEAIVEFKRGWTEFFAKGPTKALQAAYITDNPNPTGSKEELDRADGPEGYHETHAHFHPWYRSFLRAKGFYDIFLFDTNGNLVYTVFKELDYATNFVNGEYADTGLGRVYQKAMANPGTVIFDDFEPYAPSFGAPASFIAKTVTDNFGNILGVLAFQMPIDRLNEVMQHPVGLGETGDTVILGRDKLRRSDSRFATDSALLKEMISWPGADAVLAGEVGTMEGQIGDTGVLVGYAPVEFVGTTWGVMAALSADEAFASEEELLFYEALIGGLVLLVVLVAGILFSRTITSPLARIIGVMSTVSGGSYGVEVPEKGRGDEIGDIARALEQFRLNGQEAERLRVEQEEMRERNEAERIEALRAMARTVEAESTRAVENVSAETNAMTNQAEDMARSARKVEENSQTVAAAAQEALANAESVSAATEELAASIEEIASRVVDGATTAREAMAVGRDSQATIQTLADAAKQIGTVVVLIDDIAQQTGLLALNATIEAARAGDAGKGFAVVASEVKNLASQTAKATGEITEQIHEIQAITQRSVDAMRSMVERIGAIDEISTSVATAVEEQQAATQEIARNVSETASAAREVATNIELVSAEARSNLDVASAVQTASVHVKDAIESLKQAVVRVVRTSTPEVDRREQARAVTREAASLQLGSQRYDVMVLNTSEGGVGVELAEGVALSGDMSRGELSSASTGTRSVLVTGVNGRNVGLRFA</sequence>
<feature type="domain" description="Methyl-accepting transducer" evidence="8">
    <location>
        <begin position="454"/>
        <end position="676"/>
    </location>
</feature>
<dbReference type="InterPro" id="IPR000727">
    <property type="entry name" value="T_SNARE_dom"/>
</dbReference>
<dbReference type="EMBL" id="FNBW01000009">
    <property type="protein sequence ID" value="SDG01936.1"/>
    <property type="molecule type" value="Genomic_DNA"/>
</dbReference>
<organism evidence="11 12">
    <name type="scientific">Thalassobaculum litoreum DSM 18839</name>
    <dbReference type="NCBI Taxonomy" id="1123362"/>
    <lineage>
        <taxon>Bacteria</taxon>
        <taxon>Pseudomonadati</taxon>
        <taxon>Pseudomonadota</taxon>
        <taxon>Alphaproteobacteria</taxon>
        <taxon>Rhodospirillales</taxon>
        <taxon>Thalassobaculaceae</taxon>
        <taxon>Thalassobaculum</taxon>
    </lineage>
</organism>
<evidence type="ECO:0000256" key="4">
    <source>
        <dbReference type="ARBA" id="ARBA00029447"/>
    </source>
</evidence>
<accession>A0A8G2BL80</accession>
<dbReference type="PANTHER" id="PTHR32089">
    <property type="entry name" value="METHYL-ACCEPTING CHEMOTAXIS PROTEIN MCPB"/>
    <property type="match status" value="1"/>
</dbReference>
<dbReference type="PROSITE" id="PS50111">
    <property type="entry name" value="CHEMOTAXIS_TRANSDUC_2"/>
    <property type="match status" value="1"/>
</dbReference>
<keyword evidence="3 5" id="KW-0807">Transducer</keyword>
<feature type="compositionally biased region" description="Basic and acidic residues" evidence="6">
    <location>
        <begin position="111"/>
        <end position="122"/>
    </location>
</feature>
<dbReference type="InterPro" id="IPR004089">
    <property type="entry name" value="MCPsignal_dom"/>
</dbReference>
<dbReference type="Pfam" id="PF00672">
    <property type="entry name" value="HAMP"/>
    <property type="match status" value="1"/>
</dbReference>
<evidence type="ECO:0000259" key="9">
    <source>
        <dbReference type="PROSITE" id="PS50192"/>
    </source>
</evidence>
<name>A0A8G2BL80_9PROT</name>
<dbReference type="GO" id="GO:0007165">
    <property type="term" value="P:signal transduction"/>
    <property type="evidence" value="ECO:0007669"/>
    <property type="project" value="UniProtKB-KW"/>
</dbReference>
<evidence type="ECO:0000256" key="1">
    <source>
        <dbReference type="ARBA" id="ARBA00004429"/>
    </source>
</evidence>
<dbReference type="GO" id="GO:0004888">
    <property type="term" value="F:transmembrane signaling receptor activity"/>
    <property type="evidence" value="ECO:0007669"/>
    <property type="project" value="InterPro"/>
</dbReference>
<dbReference type="AlphaFoldDB" id="A0A8G2BL80"/>
<dbReference type="CDD" id="cd06225">
    <property type="entry name" value="HAMP"/>
    <property type="match status" value="1"/>
</dbReference>
<dbReference type="SMART" id="SM00283">
    <property type="entry name" value="MA"/>
    <property type="match status" value="1"/>
</dbReference>
<evidence type="ECO:0000256" key="5">
    <source>
        <dbReference type="PROSITE-ProRule" id="PRU00284"/>
    </source>
</evidence>
<feature type="transmembrane region" description="Helical" evidence="7">
    <location>
        <begin position="336"/>
        <end position="358"/>
    </location>
</feature>